<dbReference type="AlphaFoldDB" id="A0ABD0YIQ2"/>
<dbReference type="InterPro" id="IPR007197">
    <property type="entry name" value="rSAM"/>
</dbReference>
<dbReference type="GO" id="GO:0046872">
    <property type="term" value="F:metal ion binding"/>
    <property type="evidence" value="ECO:0007669"/>
    <property type="project" value="UniProtKB-KW"/>
</dbReference>
<dbReference type="Proteomes" id="UP001558652">
    <property type="component" value="Unassembled WGS sequence"/>
</dbReference>
<sequence length="419" mass="47127">MNVSDTEIVWSILQAAGYDKTDSSAHADVILVMTCAIRDRAETKIWNKLTHYRGLKRSRSQKKNFPPLQIGILGCMAERLKSELVEKERSVDLVAGPDSYRDLPRLLATASLTGQPAINVALSLDETYADIVPVRMSADGVTAYVSIMRGCDNMCTYCIVPFTRGRERSRPIESILAEVGHLSEQGVKEVTLLGQNVNSYRDTTSSDSDPNAQTITAKGFSTVYKPKRGGLRFAHLLDRVASVDPEMRIRFTSPHPKDFPDEVLEVIRSRPNICCSLHLPAQSGNDRVLERMRRGYTRRSYLDLVERVRRVLPSVALSSDFICGFCGETDSEFEDTLSLIRQVGFNTAYLFAYSMREKTTAHRRYQDDVPPEVKQRRLVAMVSTFREEAATLNKSLVGKQQTVLVEGVSLFFVILIFRL</sequence>
<dbReference type="Gene3D" id="3.80.30.20">
    <property type="entry name" value="tm_1862 like domain"/>
    <property type="match status" value="1"/>
</dbReference>
<dbReference type="NCBIfam" id="TIGR01574">
    <property type="entry name" value="miaB-methiolase"/>
    <property type="match status" value="1"/>
</dbReference>
<evidence type="ECO:0000259" key="11">
    <source>
        <dbReference type="PROSITE" id="PS51918"/>
    </source>
</evidence>
<keyword evidence="7" id="KW-0411">Iron-sulfur</keyword>
<keyword evidence="4" id="KW-0949">S-adenosyl-L-methionine</keyword>
<dbReference type="EMBL" id="JBFDAA010000019">
    <property type="protein sequence ID" value="KAL1115784.1"/>
    <property type="molecule type" value="Genomic_DNA"/>
</dbReference>
<dbReference type="InterPro" id="IPR013848">
    <property type="entry name" value="Methylthiotransferase_N"/>
</dbReference>
<evidence type="ECO:0000256" key="3">
    <source>
        <dbReference type="ARBA" id="ARBA00022485"/>
    </source>
</evidence>
<comment type="function">
    <text evidence="8">Potential regulator of CDK5 activity.</text>
</comment>
<evidence type="ECO:0000256" key="7">
    <source>
        <dbReference type="ARBA" id="ARBA00023014"/>
    </source>
</evidence>
<dbReference type="PROSITE" id="PS01278">
    <property type="entry name" value="MTTASE_RADICAL"/>
    <property type="match status" value="1"/>
</dbReference>
<dbReference type="FunFam" id="3.80.30.20:FF:000003">
    <property type="entry name" value="CDK5 regulatory subunit-associated protein 1"/>
    <property type="match status" value="1"/>
</dbReference>
<feature type="domain" description="Radical SAM core" evidence="11">
    <location>
        <begin position="137"/>
        <end position="393"/>
    </location>
</feature>
<keyword evidence="6" id="KW-0408">Iron</keyword>
<evidence type="ECO:0000313" key="12">
    <source>
        <dbReference type="EMBL" id="KAL1115784.1"/>
    </source>
</evidence>
<dbReference type="InterPro" id="IPR020612">
    <property type="entry name" value="Methylthiotransferase_CS"/>
</dbReference>
<dbReference type="PROSITE" id="PS51449">
    <property type="entry name" value="MTTASE_N"/>
    <property type="match status" value="1"/>
</dbReference>
<dbReference type="InterPro" id="IPR058240">
    <property type="entry name" value="rSAM_sf"/>
</dbReference>
<protein>
    <recommendedName>
        <fullName evidence="9">CDK5RAP1-like protein</fullName>
    </recommendedName>
</protein>
<dbReference type="GO" id="GO:0080090">
    <property type="term" value="P:regulation of primary metabolic process"/>
    <property type="evidence" value="ECO:0007669"/>
    <property type="project" value="UniProtKB-ARBA"/>
</dbReference>
<dbReference type="CDD" id="cd01335">
    <property type="entry name" value="Radical_SAM"/>
    <property type="match status" value="1"/>
</dbReference>
<dbReference type="SFLD" id="SFLDS00029">
    <property type="entry name" value="Radical_SAM"/>
    <property type="match status" value="1"/>
</dbReference>
<evidence type="ECO:0000256" key="2">
    <source>
        <dbReference type="ARBA" id="ARBA00009815"/>
    </source>
</evidence>
<evidence type="ECO:0000256" key="6">
    <source>
        <dbReference type="ARBA" id="ARBA00023004"/>
    </source>
</evidence>
<comment type="similarity">
    <text evidence="2">Belongs to the methylthiotransferase family. MiaB subfamily.</text>
</comment>
<evidence type="ECO:0000256" key="4">
    <source>
        <dbReference type="ARBA" id="ARBA00022691"/>
    </source>
</evidence>
<dbReference type="InterPro" id="IPR006638">
    <property type="entry name" value="Elp3/MiaA/NifB-like_rSAM"/>
</dbReference>
<dbReference type="PANTHER" id="PTHR43020:SF2">
    <property type="entry name" value="MITOCHONDRIAL TRNA METHYLTHIOTRANSFERASE CDK5RAP1"/>
    <property type="match status" value="1"/>
</dbReference>
<dbReference type="InterPro" id="IPR038135">
    <property type="entry name" value="Methylthiotransferase_N_sf"/>
</dbReference>
<keyword evidence="13" id="KW-1185">Reference proteome</keyword>
<dbReference type="PANTHER" id="PTHR43020">
    <property type="entry name" value="CDK5 REGULATORY SUBUNIT-ASSOCIATED PROTEIN 1"/>
    <property type="match status" value="1"/>
</dbReference>
<dbReference type="SFLD" id="SFLDG01061">
    <property type="entry name" value="methylthiotransferase"/>
    <property type="match status" value="1"/>
</dbReference>
<dbReference type="Gene3D" id="3.40.50.12160">
    <property type="entry name" value="Methylthiotransferase, N-terminal domain"/>
    <property type="match status" value="1"/>
</dbReference>
<organism evidence="12 13">
    <name type="scientific">Ranatra chinensis</name>
    <dbReference type="NCBI Taxonomy" id="642074"/>
    <lineage>
        <taxon>Eukaryota</taxon>
        <taxon>Metazoa</taxon>
        <taxon>Ecdysozoa</taxon>
        <taxon>Arthropoda</taxon>
        <taxon>Hexapoda</taxon>
        <taxon>Insecta</taxon>
        <taxon>Pterygota</taxon>
        <taxon>Neoptera</taxon>
        <taxon>Paraneoptera</taxon>
        <taxon>Hemiptera</taxon>
        <taxon>Heteroptera</taxon>
        <taxon>Panheteroptera</taxon>
        <taxon>Nepomorpha</taxon>
        <taxon>Nepidae</taxon>
        <taxon>Ranatrinae</taxon>
        <taxon>Ranatra</taxon>
    </lineage>
</organism>
<evidence type="ECO:0000256" key="8">
    <source>
        <dbReference type="ARBA" id="ARBA00053923"/>
    </source>
</evidence>
<reference evidence="12 13" key="1">
    <citation type="submission" date="2024-07" db="EMBL/GenBank/DDBJ databases">
        <title>Chromosome-level genome assembly of the water stick insect Ranatra chinensis (Heteroptera: Nepidae).</title>
        <authorList>
            <person name="Liu X."/>
        </authorList>
    </citation>
    <scope>NUCLEOTIDE SEQUENCE [LARGE SCALE GENOMIC DNA]</scope>
    <source>
        <strain evidence="12">Cailab_2021Rc</strain>
        <tissue evidence="12">Muscle</tissue>
    </source>
</reference>
<accession>A0ABD0YIQ2</accession>
<dbReference type="Pfam" id="PF00919">
    <property type="entry name" value="UPF0004"/>
    <property type="match status" value="1"/>
</dbReference>
<evidence type="ECO:0000256" key="9">
    <source>
        <dbReference type="ARBA" id="ARBA00074452"/>
    </source>
</evidence>
<evidence type="ECO:0000256" key="5">
    <source>
        <dbReference type="ARBA" id="ARBA00022723"/>
    </source>
</evidence>
<dbReference type="SFLD" id="SFLDG01082">
    <property type="entry name" value="B12-binding_domain_containing"/>
    <property type="match status" value="1"/>
</dbReference>
<evidence type="ECO:0000256" key="1">
    <source>
        <dbReference type="ARBA" id="ARBA00001966"/>
    </source>
</evidence>
<dbReference type="PROSITE" id="PS51918">
    <property type="entry name" value="RADICAL_SAM"/>
    <property type="match status" value="1"/>
</dbReference>
<dbReference type="InterPro" id="IPR005839">
    <property type="entry name" value="Methylthiotransferase"/>
</dbReference>
<comment type="cofactor">
    <cofactor evidence="1">
        <name>[4Fe-4S] cluster</name>
        <dbReference type="ChEBI" id="CHEBI:49883"/>
    </cofactor>
</comment>
<dbReference type="InterPro" id="IPR023404">
    <property type="entry name" value="rSAM_horseshoe"/>
</dbReference>
<keyword evidence="3" id="KW-0004">4Fe-4S</keyword>
<dbReference type="FunFam" id="3.40.50.12160:FF:000003">
    <property type="entry name" value="CDK5 regulatory subunit-associated protein 1"/>
    <property type="match status" value="1"/>
</dbReference>
<evidence type="ECO:0000259" key="10">
    <source>
        <dbReference type="PROSITE" id="PS51449"/>
    </source>
</evidence>
<feature type="domain" description="MTTase N-terminal" evidence="10">
    <location>
        <begin position="1"/>
        <end position="112"/>
    </location>
</feature>
<evidence type="ECO:0000313" key="13">
    <source>
        <dbReference type="Proteomes" id="UP001558652"/>
    </source>
</evidence>
<dbReference type="NCBIfam" id="TIGR00089">
    <property type="entry name" value="MiaB/RimO family radical SAM methylthiotransferase"/>
    <property type="match status" value="1"/>
</dbReference>
<dbReference type="SUPFAM" id="SSF102114">
    <property type="entry name" value="Radical SAM enzymes"/>
    <property type="match status" value="1"/>
</dbReference>
<keyword evidence="5" id="KW-0479">Metal-binding</keyword>
<name>A0ABD0YIQ2_9HEMI</name>
<dbReference type="SMART" id="SM00729">
    <property type="entry name" value="Elp3"/>
    <property type="match status" value="1"/>
</dbReference>
<dbReference type="GO" id="GO:0051539">
    <property type="term" value="F:4 iron, 4 sulfur cluster binding"/>
    <property type="evidence" value="ECO:0007669"/>
    <property type="project" value="UniProtKB-KW"/>
</dbReference>
<dbReference type="SFLD" id="SFLDF00413">
    <property type="entry name" value="CDK5RAP1"/>
    <property type="match status" value="1"/>
</dbReference>
<gene>
    <name evidence="12" type="ORF">AAG570_006074</name>
</gene>
<proteinExistence type="inferred from homology"/>
<dbReference type="Pfam" id="PF04055">
    <property type="entry name" value="Radical_SAM"/>
    <property type="match status" value="1"/>
</dbReference>
<dbReference type="GO" id="GO:0060255">
    <property type="term" value="P:regulation of macromolecule metabolic process"/>
    <property type="evidence" value="ECO:0007669"/>
    <property type="project" value="UniProtKB-ARBA"/>
</dbReference>
<comment type="caution">
    <text evidence="12">The sequence shown here is derived from an EMBL/GenBank/DDBJ whole genome shotgun (WGS) entry which is preliminary data.</text>
</comment>